<evidence type="ECO:0000313" key="3">
    <source>
        <dbReference type="Proteomes" id="UP000186922"/>
    </source>
</evidence>
<dbReference type="OrthoDB" id="10523437at2759"/>
<proteinExistence type="predicted"/>
<organism evidence="2 3">
    <name type="scientific">Ramazzottius varieornatus</name>
    <name type="common">Water bear</name>
    <name type="synonym">Tardigrade</name>
    <dbReference type="NCBI Taxonomy" id="947166"/>
    <lineage>
        <taxon>Eukaryota</taxon>
        <taxon>Metazoa</taxon>
        <taxon>Ecdysozoa</taxon>
        <taxon>Tardigrada</taxon>
        <taxon>Eutardigrada</taxon>
        <taxon>Parachela</taxon>
        <taxon>Hypsibioidea</taxon>
        <taxon>Ramazzottiidae</taxon>
        <taxon>Ramazzottius</taxon>
    </lineage>
</organism>
<evidence type="ECO:0000313" key="2">
    <source>
        <dbReference type="EMBL" id="GAU94273.1"/>
    </source>
</evidence>
<reference evidence="2 3" key="1">
    <citation type="journal article" date="2016" name="Nat. Commun.">
        <title>Extremotolerant tardigrade genome and improved radiotolerance of human cultured cells by tardigrade-unique protein.</title>
        <authorList>
            <person name="Hashimoto T."/>
            <person name="Horikawa D.D."/>
            <person name="Saito Y."/>
            <person name="Kuwahara H."/>
            <person name="Kozuka-Hata H."/>
            <person name="Shin-I T."/>
            <person name="Minakuchi Y."/>
            <person name="Ohishi K."/>
            <person name="Motoyama A."/>
            <person name="Aizu T."/>
            <person name="Enomoto A."/>
            <person name="Kondo K."/>
            <person name="Tanaka S."/>
            <person name="Hara Y."/>
            <person name="Koshikawa S."/>
            <person name="Sagara H."/>
            <person name="Miura T."/>
            <person name="Yokobori S."/>
            <person name="Miyagawa K."/>
            <person name="Suzuki Y."/>
            <person name="Kubo T."/>
            <person name="Oyama M."/>
            <person name="Kohara Y."/>
            <person name="Fujiyama A."/>
            <person name="Arakawa K."/>
            <person name="Katayama T."/>
            <person name="Toyoda A."/>
            <person name="Kunieda T."/>
        </authorList>
    </citation>
    <scope>NUCLEOTIDE SEQUENCE [LARGE SCALE GENOMIC DNA]</scope>
    <source>
        <strain evidence="2 3">YOKOZUNA-1</strain>
    </source>
</reference>
<sequence length="246" mass="26383">MKLKTSYYIFKMFREVTSRVELKLKGLNNFVLLVVPVWLSSAIFSVVPLGIRPFDLFGNSSFDSTLNSSCSSQTMKSTYGCPCSLIGQKCFNYGTTCRTSNTTLIKPSRCLCGSAFVTTASRVCRGTFQLNATAGLTAPFSVSGCLGAYAAIAGLNLTVPAGFGARPIQFLLAATSSSNSDLTRYINVDANTLEVYLEPFAPATTTVQYYSVIGIDRNNETSNPLTFAIQLLAAPSDQNACLAPCP</sequence>
<dbReference type="Proteomes" id="UP000186922">
    <property type="component" value="Unassembled WGS sequence"/>
</dbReference>
<accession>A0A1D1V646</accession>
<evidence type="ECO:0000256" key="1">
    <source>
        <dbReference type="SAM" id="Phobius"/>
    </source>
</evidence>
<dbReference type="EMBL" id="BDGG01000002">
    <property type="protein sequence ID" value="GAU94273.1"/>
    <property type="molecule type" value="Genomic_DNA"/>
</dbReference>
<feature type="transmembrane region" description="Helical" evidence="1">
    <location>
        <begin position="30"/>
        <end position="51"/>
    </location>
</feature>
<dbReference type="AlphaFoldDB" id="A0A1D1V646"/>
<keyword evidence="1" id="KW-0812">Transmembrane</keyword>
<protein>
    <submittedName>
        <fullName evidence="2">Uncharacterized protein</fullName>
    </submittedName>
</protein>
<comment type="caution">
    <text evidence="2">The sequence shown here is derived from an EMBL/GenBank/DDBJ whole genome shotgun (WGS) entry which is preliminary data.</text>
</comment>
<keyword evidence="1" id="KW-1133">Transmembrane helix</keyword>
<keyword evidence="1" id="KW-0472">Membrane</keyword>
<name>A0A1D1V646_RAMVA</name>
<gene>
    <name evidence="2" type="primary">RvY_06078-1</name>
    <name evidence="2" type="synonym">RvY_06078.1</name>
    <name evidence="2" type="ORF">RvY_06078</name>
</gene>
<keyword evidence="3" id="KW-1185">Reference proteome</keyword>